<keyword evidence="1" id="KW-0813">Transport</keyword>
<dbReference type="GO" id="GO:0016020">
    <property type="term" value="C:membrane"/>
    <property type="evidence" value="ECO:0007669"/>
    <property type="project" value="InterPro"/>
</dbReference>
<feature type="domain" description="PTS EIIA type-2" evidence="6">
    <location>
        <begin position="5"/>
        <end position="149"/>
    </location>
</feature>
<evidence type="ECO:0000256" key="3">
    <source>
        <dbReference type="ARBA" id="ARBA00022597"/>
    </source>
</evidence>
<name>A0A1H7WMI9_9STRE</name>
<keyword evidence="5" id="KW-0598">Phosphotransferase system</keyword>
<dbReference type="CDD" id="cd00211">
    <property type="entry name" value="PTS_IIA_fru"/>
    <property type="match status" value="1"/>
</dbReference>
<keyword evidence="3" id="KW-0762">Sugar transport</keyword>
<keyword evidence="2" id="KW-0597">Phosphoprotein</keyword>
<dbReference type="OMA" id="EKMMVFD"/>
<evidence type="ECO:0000256" key="5">
    <source>
        <dbReference type="ARBA" id="ARBA00022683"/>
    </source>
</evidence>
<sequence>MEIKDIIDRHLIITNLKCQTKNEVFQKMSHILLKEDYISDIENFIRDLYVREAEGQTGIGNFIAIPHSKSPFVKKIGVAIAINQTEIPWETLDGKGVKVIVMFAVGDDNEDVKEHLKLLSLFARKLGNDSVVEKLINSKTVDDVINAFI</sequence>
<dbReference type="Proteomes" id="UP000182764">
    <property type="component" value="Unassembled WGS sequence"/>
</dbReference>
<dbReference type="Gene3D" id="3.40.930.10">
    <property type="entry name" value="Mannitol-specific EII, Chain A"/>
    <property type="match status" value="1"/>
</dbReference>
<dbReference type="PANTHER" id="PTHR47738:SF2">
    <property type="entry name" value="PTS SYSTEM FRUCTOSE-LIKE EIIA COMPONENT"/>
    <property type="match status" value="1"/>
</dbReference>
<dbReference type="SUPFAM" id="SSF55804">
    <property type="entry name" value="Phoshotransferase/anion transport protein"/>
    <property type="match status" value="1"/>
</dbReference>
<dbReference type="GO" id="GO:0009401">
    <property type="term" value="P:phosphoenolpyruvate-dependent sugar phosphotransferase system"/>
    <property type="evidence" value="ECO:0007669"/>
    <property type="project" value="UniProtKB-KW"/>
</dbReference>
<dbReference type="EMBL" id="FOBM01000007">
    <property type="protein sequence ID" value="SEM22681.1"/>
    <property type="molecule type" value="Genomic_DNA"/>
</dbReference>
<dbReference type="InterPro" id="IPR051541">
    <property type="entry name" value="PTS_SugarTrans_NitroReg"/>
</dbReference>
<evidence type="ECO:0000256" key="2">
    <source>
        <dbReference type="ARBA" id="ARBA00022553"/>
    </source>
</evidence>
<evidence type="ECO:0000256" key="4">
    <source>
        <dbReference type="ARBA" id="ARBA00022679"/>
    </source>
</evidence>
<dbReference type="PANTHER" id="PTHR47738">
    <property type="entry name" value="PTS SYSTEM FRUCTOSE-LIKE EIIA COMPONENT-RELATED"/>
    <property type="match status" value="1"/>
</dbReference>
<proteinExistence type="predicted"/>
<evidence type="ECO:0000259" key="6">
    <source>
        <dbReference type="PROSITE" id="PS51094"/>
    </source>
</evidence>
<accession>A0A1H7WMI9</accession>
<dbReference type="RefSeq" id="WP_013642713.1">
    <property type="nucleotide sequence ID" value="NZ_CP054015.1"/>
</dbReference>
<gene>
    <name evidence="7" type="ORF">E7156_10720</name>
    <name evidence="8" type="ORF">SAMN04487839_10715</name>
</gene>
<evidence type="ECO:0000313" key="8">
    <source>
        <dbReference type="EMBL" id="SEM22681.1"/>
    </source>
</evidence>
<dbReference type="GO" id="GO:0008982">
    <property type="term" value="F:protein-N(PI)-phosphohistidine-sugar phosphotransferase activity"/>
    <property type="evidence" value="ECO:0007669"/>
    <property type="project" value="InterPro"/>
</dbReference>
<evidence type="ECO:0000313" key="7">
    <source>
        <dbReference type="EMBL" id="MBE6165720.1"/>
    </source>
</evidence>
<dbReference type="InterPro" id="IPR002178">
    <property type="entry name" value="PTS_EIIA_type-2_dom"/>
</dbReference>
<dbReference type="EMBL" id="SVAF01000055">
    <property type="protein sequence ID" value="MBE6165720.1"/>
    <property type="molecule type" value="Genomic_DNA"/>
</dbReference>
<evidence type="ECO:0000313" key="9">
    <source>
        <dbReference type="Proteomes" id="UP000182764"/>
    </source>
</evidence>
<dbReference type="InterPro" id="IPR016152">
    <property type="entry name" value="PTrfase/Anion_transptr"/>
</dbReference>
<dbReference type="PROSITE" id="PS51094">
    <property type="entry name" value="PTS_EIIA_TYPE_2"/>
    <property type="match status" value="1"/>
</dbReference>
<dbReference type="AlphaFoldDB" id="A0A1H7WMI9"/>
<dbReference type="Proteomes" id="UP000700800">
    <property type="component" value="Unassembled WGS sequence"/>
</dbReference>
<evidence type="ECO:0000256" key="1">
    <source>
        <dbReference type="ARBA" id="ARBA00022448"/>
    </source>
</evidence>
<reference evidence="7" key="2">
    <citation type="submission" date="2019-04" db="EMBL/GenBank/DDBJ databases">
        <title>Evolution of Biomass-Degrading Anaerobic Consortia Revealed by Metagenomics.</title>
        <authorList>
            <person name="Peng X."/>
        </authorList>
    </citation>
    <scope>NUCLEOTIDE SEQUENCE</scope>
    <source>
        <strain evidence="7">SIG195</strain>
    </source>
</reference>
<keyword evidence="4" id="KW-0808">Transferase</keyword>
<organism evidence="8 9">
    <name type="scientific">Streptococcus gallolyticus</name>
    <dbReference type="NCBI Taxonomy" id="315405"/>
    <lineage>
        <taxon>Bacteria</taxon>
        <taxon>Bacillati</taxon>
        <taxon>Bacillota</taxon>
        <taxon>Bacilli</taxon>
        <taxon>Lactobacillales</taxon>
        <taxon>Streptococcaceae</taxon>
        <taxon>Streptococcus</taxon>
    </lineage>
</organism>
<dbReference type="GeneID" id="57921415"/>
<reference evidence="8 9" key="1">
    <citation type="submission" date="2016-10" db="EMBL/GenBank/DDBJ databases">
        <authorList>
            <person name="de Groot N.N."/>
        </authorList>
    </citation>
    <scope>NUCLEOTIDE SEQUENCE [LARGE SCALE GENOMIC DNA]</scope>
    <source>
        <strain evidence="8 9">VTM1R29</strain>
    </source>
</reference>
<dbReference type="Pfam" id="PF00359">
    <property type="entry name" value="PTS_EIIA_2"/>
    <property type="match status" value="1"/>
</dbReference>
<protein>
    <submittedName>
        <fullName evidence="7">PTS fructose transporter subunit IIA</fullName>
    </submittedName>
    <submittedName>
        <fullName evidence="8">PTS system IIA component, Fru family (TC 4.A.2)</fullName>
    </submittedName>
</protein>
<dbReference type="NCBIfam" id="TIGR00848">
    <property type="entry name" value="fruA"/>
    <property type="match status" value="1"/>
</dbReference>
<dbReference type="InterPro" id="IPR004715">
    <property type="entry name" value="PTS_IIA_fruc"/>
</dbReference>